<gene>
    <name evidence="2 4" type="primary">fbxa-215</name>
    <name evidence="2" type="ORF">CELE_Y45F10C.3</name>
    <name evidence="4" type="ORF">Y45F10C.3</name>
</gene>
<keyword evidence="3" id="KW-1185">Reference proteome</keyword>
<dbReference type="EMBL" id="BX284604">
    <property type="protein sequence ID" value="CAH2181394.1"/>
    <property type="molecule type" value="Genomic_DNA"/>
</dbReference>
<protein>
    <submittedName>
        <fullName evidence="2">F-box domain-containing protein</fullName>
    </submittedName>
</protein>
<dbReference type="AGR" id="WB:WBGene00012879"/>
<dbReference type="Pfam" id="PF01827">
    <property type="entry name" value="FTH"/>
    <property type="match status" value="1"/>
</dbReference>
<dbReference type="PANTHER" id="PTHR23015:SF4">
    <property type="entry name" value="DUF38 DOMAIN-CONTAINING PROTEIN-RELATED"/>
    <property type="match status" value="1"/>
</dbReference>
<dbReference type="WormBase" id="Y45F10C.3">
    <property type="protein sequence ID" value="CE54509"/>
    <property type="gene ID" value="WBGene00012879"/>
    <property type="gene designation" value="fbxa-215"/>
</dbReference>
<dbReference type="AlphaFoldDB" id="A0A8S4Q9N7"/>
<dbReference type="Proteomes" id="UP000001940">
    <property type="component" value="Chromosome IV"/>
</dbReference>
<dbReference type="PROSITE" id="PS50181">
    <property type="entry name" value="FBOX"/>
    <property type="match status" value="1"/>
</dbReference>
<dbReference type="OrthoDB" id="10639215at2759"/>
<feature type="domain" description="F-box" evidence="1">
    <location>
        <begin position="100"/>
        <end position="147"/>
    </location>
</feature>
<dbReference type="KEGG" id="cel:CELE_Y45F10C.3"/>
<dbReference type="InterPro" id="IPR002900">
    <property type="entry name" value="DUF38/FTH_CAE_spp"/>
</dbReference>
<dbReference type="CTD" id="178336"/>
<dbReference type="CDD" id="cd22150">
    <property type="entry name" value="F-box_CeFBXA-like"/>
    <property type="match status" value="1"/>
</dbReference>
<sequence length="401" mass="47204">MSEAPHSSSMADSNSTVEQYRSLKRKMIEKKDLMRNNRTALRACILFNCLLGTSIRDAYNQFCRAVGSDVMEYREYEFWFYQFKRGDADFSDAISWNPNTIKLDELPIEVINTISSFSMPMERLTLRKVSKNLRTLIDSEPFCFQRIIVRIGHRTSYLQLDGYPGIEYIHCGADCNVLYGKRDKYVKNKNHVEYALTEAIQLMRNSNNHSKEFHVRAERSNDQELSMVLRKFFDSVEIELYAKKIVVSGFSFADTSSVLCHFKAGFLEEIQVLPGSGGPWTNVLVEMEQYKKAKVLKICTEFPVLLDIEDLLHFRRFEIAIKSDFTERMARKIRDVLTNSEHFEYAHIITQDLHHRTVIKFFNRNAENVFWNYGSMNYNNKKRLFHIEYNHRQFVIKKLNM</sequence>
<evidence type="ECO:0000313" key="3">
    <source>
        <dbReference type="Proteomes" id="UP000001940"/>
    </source>
</evidence>
<dbReference type="Pfam" id="PF00646">
    <property type="entry name" value="F-box"/>
    <property type="match status" value="1"/>
</dbReference>
<evidence type="ECO:0000313" key="2">
    <source>
        <dbReference type="EMBL" id="CAH2181394.1"/>
    </source>
</evidence>
<dbReference type="InterPro" id="IPR041426">
    <property type="entry name" value="Mos1_HTH"/>
</dbReference>
<proteinExistence type="predicted"/>
<dbReference type="Gene3D" id="1.10.10.1450">
    <property type="match status" value="1"/>
</dbReference>
<dbReference type="InterPro" id="IPR040161">
    <property type="entry name" value="FB224"/>
</dbReference>
<evidence type="ECO:0000259" key="1">
    <source>
        <dbReference type="PROSITE" id="PS50181"/>
    </source>
</evidence>
<dbReference type="SMART" id="SM00256">
    <property type="entry name" value="FBOX"/>
    <property type="match status" value="1"/>
</dbReference>
<accession>A0A8S4Q9N7</accession>
<reference evidence="2 3" key="1">
    <citation type="journal article" date="1998" name="Science">
        <title>Genome sequence of the nematode C. elegans: a platform for investigating biology.</title>
        <authorList>
            <consortium name="The C. elegans sequencing consortium"/>
            <person name="Sulson J.E."/>
            <person name="Waterston R."/>
        </authorList>
    </citation>
    <scope>NUCLEOTIDE SEQUENCE [LARGE SCALE GENOMIC DNA]</scope>
    <source>
        <strain evidence="2 3">Bristol N2</strain>
    </source>
</reference>
<dbReference type="InterPro" id="IPR001810">
    <property type="entry name" value="F-box_dom"/>
</dbReference>
<dbReference type="RefSeq" id="NP_502641.2">
    <property type="nucleotide sequence ID" value="NM_070240.7"/>
</dbReference>
<organism evidence="2 3">
    <name type="scientific">Caenorhabditis elegans</name>
    <dbReference type="NCBI Taxonomy" id="6239"/>
    <lineage>
        <taxon>Eukaryota</taxon>
        <taxon>Metazoa</taxon>
        <taxon>Ecdysozoa</taxon>
        <taxon>Nematoda</taxon>
        <taxon>Chromadorea</taxon>
        <taxon>Rhabditida</taxon>
        <taxon>Rhabditina</taxon>
        <taxon>Rhabditomorpha</taxon>
        <taxon>Rhabditoidea</taxon>
        <taxon>Rhabditidae</taxon>
        <taxon>Peloderinae</taxon>
        <taxon>Caenorhabditis</taxon>
    </lineage>
</organism>
<dbReference type="Pfam" id="PF17906">
    <property type="entry name" value="HTH_48"/>
    <property type="match status" value="1"/>
</dbReference>
<dbReference type="PANTHER" id="PTHR23015">
    <property type="entry name" value="UNCHARACTERIZED C.ELEGANS PROTEIN"/>
    <property type="match status" value="1"/>
</dbReference>
<dbReference type="GeneID" id="178336"/>
<name>A0A8S4Q9N7_CAEEL</name>
<evidence type="ECO:0000313" key="4">
    <source>
        <dbReference type="WormBase" id="Y45F10C.3"/>
    </source>
</evidence>